<accession>A0A511QB78</accession>
<dbReference type="AlphaFoldDB" id="A0A511QB78"/>
<name>A0A511QB78_9VIBR</name>
<dbReference type="RefSeq" id="WP_145993885.1">
    <property type="nucleotide sequence ID" value="NZ_BAOJ01000054.1"/>
</dbReference>
<comment type="caution">
    <text evidence="1">The sequence shown here is derived from an EMBL/GenBank/DDBJ whole genome shotgun (WGS) entry which is preliminary data.</text>
</comment>
<evidence type="ECO:0000313" key="1">
    <source>
        <dbReference type="EMBL" id="GEM74554.1"/>
    </source>
</evidence>
<organism evidence="1 2">
    <name type="scientific">Vibrio sagamiensis NBRC 104589</name>
    <dbReference type="NCBI Taxonomy" id="1219064"/>
    <lineage>
        <taxon>Bacteria</taxon>
        <taxon>Pseudomonadati</taxon>
        <taxon>Pseudomonadota</taxon>
        <taxon>Gammaproteobacteria</taxon>
        <taxon>Vibrionales</taxon>
        <taxon>Vibrionaceae</taxon>
        <taxon>Vibrio</taxon>
    </lineage>
</organism>
<dbReference type="Proteomes" id="UP000321922">
    <property type="component" value="Unassembled WGS sequence"/>
</dbReference>
<protein>
    <submittedName>
        <fullName evidence="1">Uncharacterized protein</fullName>
    </submittedName>
</protein>
<proteinExistence type="predicted"/>
<keyword evidence="2" id="KW-1185">Reference proteome</keyword>
<dbReference type="EMBL" id="BJXJ01000004">
    <property type="protein sequence ID" value="GEM74554.1"/>
    <property type="molecule type" value="Genomic_DNA"/>
</dbReference>
<gene>
    <name evidence="1" type="ORF">VSA01S_06660</name>
</gene>
<sequence>MSPTGLLGSTVGLGSTTGTAGFTTGLVGLTAGWVVDELSDPPQPDKMDETAMAVSNRLNLLAV</sequence>
<evidence type="ECO:0000313" key="2">
    <source>
        <dbReference type="Proteomes" id="UP000321922"/>
    </source>
</evidence>
<reference evidence="1 2" key="1">
    <citation type="submission" date="2019-07" db="EMBL/GenBank/DDBJ databases">
        <title>Whole genome shotgun sequence of Vibrio sagamiensis NBRC 104589.</title>
        <authorList>
            <person name="Hosoyama A."/>
            <person name="Uohara A."/>
            <person name="Ohji S."/>
            <person name="Ichikawa N."/>
        </authorList>
    </citation>
    <scope>NUCLEOTIDE SEQUENCE [LARGE SCALE GENOMIC DNA]</scope>
    <source>
        <strain evidence="1 2">NBRC 104589</strain>
    </source>
</reference>